<dbReference type="OrthoDB" id="429145at2759"/>
<protein>
    <recommendedName>
        <fullName evidence="2">carbonic anhydrase</fullName>
        <ecNumber evidence="2">4.2.1.1</ecNumber>
    </recommendedName>
</protein>
<comment type="catalytic activity">
    <reaction evidence="6">
        <text>hydrogencarbonate + H(+) = CO2 + H2O</text>
        <dbReference type="Rhea" id="RHEA:10748"/>
        <dbReference type="ChEBI" id="CHEBI:15377"/>
        <dbReference type="ChEBI" id="CHEBI:15378"/>
        <dbReference type="ChEBI" id="CHEBI:16526"/>
        <dbReference type="ChEBI" id="CHEBI:17544"/>
        <dbReference type="EC" id="4.2.1.1"/>
    </reaction>
</comment>
<dbReference type="InterPro" id="IPR001148">
    <property type="entry name" value="CA_dom"/>
</dbReference>
<dbReference type="InterPro" id="IPR023561">
    <property type="entry name" value="Carbonic_anhydrase_a-class"/>
</dbReference>
<feature type="domain" description="Alpha-carbonic anhydrase" evidence="7">
    <location>
        <begin position="70"/>
        <end position="347"/>
    </location>
</feature>
<comment type="similarity">
    <text evidence="1">Belongs to the alpha-carbonic anhydrase family.</text>
</comment>
<dbReference type="PANTHER" id="PTHR18952:SF265">
    <property type="entry name" value="CARBONIC ANHYDRASE"/>
    <property type="match status" value="1"/>
</dbReference>
<dbReference type="AlphaFoldDB" id="A0A1D1W3U6"/>
<dbReference type="InterPro" id="IPR036398">
    <property type="entry name" value="CA_dom_sf"/>
</dbReference>
<proteinExistence type="inferred from homology"/>
<evidence type="ECO:0000256" key="4">
    <source>
        <dbReference type="ARBA" id="ARBA00022833"/>
    </source>
</evidence>
<evidence type="ECO:0000256" key="6">
    <source>
        <dbReference type="ARBA" id="ARBA00048348"/>
    </source>
</evidence>
<dbReference type="GO" id="GO:0005886">
    <property type="term" value="C:plasma membrane"/>
    <property type="evidence" value="ECO:0007669"/>
    <property type="project" value="TreeGrafter"/>
</dbReference>
<evidence type="ECO:0000256" key="1">
    <source>
        <dbReference type="ARBA" id="ARBA00010718"/>
    </source>
</evidence>
<evidence type="ECO:0000313" key="9">
    <source>
        <dbReference type="Proteomes" id="UP000186922"/>
    </source>
</evidence>
<name>A0A1D1W3U6_RAMVA</name>
<dbReference type="GO" id="GO:0004089">
    <property type="term" value="F:carbonate dehydratase activity"/>
    <property type="evidence" value="ECO:0007669"/>
    <property type="project" value="UniProtKB-EC"/>
</dbReference>
<organism evidence="8 9">
    <name type="scientific">Ramazzottius varieornatus</name>
    <name type="common">Water bear</name>
    <name type="synonym">Tardigrade</name>
    <dbReference type="NCBI Taxonomy" id="947166"/>
    <lineage>
        <taxon>Eukaryota</taxon>
        <taxon>Metazoa</taxon>
        <taxon>Ecdysozoa</taxon>
        <taxon>Tardigrada</taxon>
        <taxon>Eutardigrada</taxon>
        <taxon>Parachela</taxon>
        <taxon>Hypsibioidea</taxon>
        <taxon>Ramazzottiidae</taxon>
        <taxon>Ramazzottius</taxon>
    </lineage>
</organism>
<dbReference type="Pfam" id="PF00194">
    <property type="entry name" value="Carb_anhydrase"/>
    <property type="match status" value="1"/>
</dbReference>
<dbReference type="Gene3D" id="3.10.200.10">
    <property type="entry name" value="Alpha carbonic anhydrase"/>
    <property type="match status" value="1"/>
</dbReference>
<dbReference type="CDD" id="cd00326">
    <property type="entry name" value="alpha_CA"/>
    <property type="match status" value="1"/>
</dbReference>
<dbReference type="GO" id="GO:0008270">
    <property type="term" value="F:zinc ion binding"/>
    <property type="evidence" value="ECO:0007669"/>
    <property type="project" value="InterPro"/>
</dbReference>
<evidence type="ECO:0000256" key="3">
    <source>
        <dbReference type="ARBA" id="ARBA00022723"/>
    </source>
</evidence>
<dbReference type="PROSITE" id="PS51144">
    <property type="entry name" value="ALPHA_CA_2"/>
    <property type="match status" value="1"/>
</dbReference>
<evidence type="ECO:0000313" key="8">
    <source>
        <dbReference type="EMBL" id="GAV07433.1"/>
    </source>
</evidence>
<dbReference type="Proteomes" id="UP000186922">
    <property type="component" value="Unassembled WGS sequence"/>
</dbReference>
<dbReference type="SMART" id="SM01057">
    <property type="entry name" value="Carb_anhydrase"/>
    <property type="match status" value="1"/>
</dbReference>
<keyword evidence="5" id="KW-0456">Lyase</keyword>
<reference evidence="8 9" key="1">
    <citation type="journal article" date="2016" name="Nat. Commun.">
        <title>Extremotolerant tardigrade genome and improved radiotolerance of human cultured cells by tardigrade-unique protein.</title>
        <authorList>
            <person name="Hashimoto T."/>
            <person name="Horikawa D.D."/>
            <person name="Saito Y."/>
            <person name="Kuwahara H."/>
            <person name="Kozuka-Hata H."/>
            <person name="Shin-I T."/>
            <person name="Minakuchi Y."/>
            <person name="Ohishi K."/>
            <person name="Motoyama A."/>
            <person name="Aizu T."/>
            <person name="Enomoto A."/>
            <person name="Kondo K."/>
            <person name="Tanaka S."/>
            <person name="Hara Y."/>
            <person name="Koshikawa S."/>
            <person name="Sagara H."/>
            <person name="Miura T."/>
            <person name="Yokobori S."/>
            <person name="Miyagawa K."/>
            <person name="Suzuki Y."/>
            <person name="Kubo T."/>
            <person name="Oyama M."/>
            <person name="Kohara Y."/>
            <person name="Fujiyama A."/>
            <person name="Arakawa K."/>
            <person name="Katayama T."/>
            <person name="Toyoda A."/>
            <person name="Kunieda T."/>
        </authorList>
    </citation>
    <scope>NUCLEOTIDE SEQUENCE [LARGE SCALE GENOMIC DNA]</scope>
    <source>
        <strain evidence="8 9">YOKOZUNA-1</strain>
    </source>
</reference>
<dbReference type="STRING" id="947166.A0A1D1W3U6"/>
<comment type="caution">
    <text evidence="8">The sequence shown here is derived from an EMBL/GenBank/DDBJ whole genome shotgun (WGS) entry which is preliminary data.</text>
</comment>
<accession>A0A1D1W3U6</accession>
<dbReference type="EC" id="4.2.1.1" evidence="2"/>
<dbReference type="PANTHER" id="PTHR18952">
    <property type="entry name" value="CARBONIC ANHYDRASE"/>
    <property type="match status" value="1"/>
</dbReference>
<evidence type="ECO:0000259" key="7">
    <source>
        <dbReference type="PROSITE" id="PS51144"/>
    </source>
</evidence>
<evidence type="ECO:0000256" key="2">
    <source>
        <dbReference type="ARBA" id="ARBA00012925"/>
    </source>
</evidence>
<dbReference type="SUPFAM" id="SSF51069">
    <property type="entry name" value="Carbonic anhydrase"/>
    <property type="match status" value="1"/>
</dbReference>
<gene>
    <name evidence="8" type="primary">RvY_17267-1</name>
    <name evidence="8" type="synonym">RvY_17267.1</name>
    <name evidence="8" type="ORF">RvY_17267</name>
</gene>
<dbReference type="EMBL" id="BDGG01000015">
    <property type="protein sequence ID" value="GAV07433.1"/>
    <property type="molecule type" value="Genomic_DNA"/>
</dbReference>
<evidence type="ECO:0000256" key="5">
    <source>
        <dbReference type="ARBA" id="ARBA00023239"/>
    </source>
</evidence>
<sequence>MKEACRKFSDAEPFPQVSKVCRTSTYTKSMKTPNSFIEPAALQLLLSISVVCNLEPVLGVPSQEIVRANVPWGYGNNSGGGYLGPDYWTNLPGGTSCGGSRQSPINFVTMSATRRNYEKDRLFFDKHGKSPIDEKWTFVNNGHSVQLTTFYKAGERPELQQNSLNGIYVFDQVHFHWGSDDKFGSEHLVDGSAAVLELHIVHSLRNASNEEINQRRDGLAVIGILFEIGNFDNPKLESFVRNLERVAQPGSSINNAVLAGHTLKDLIPSNKTFFRYMGSLTTPPCTENVVWTVFTQKQKISLDQLAVFRTVLANNELEHNATVSPVPVSDNYRPPQPLNGREVFLFVDGASSLSICQKLLALITLLDSVINLLYSRKVFGSSI</sequence>
<keyword evidence="3" id="KW-0479">Metal-binding</keyword>
<keyword evidence="4" id="KW-0862">Zinc</keyword>
<keyword evidence="9" id="KW-1185">Reference proteome</keyword>